<proteinExistence type="predicted"/>
<name>A0A8H7PDT5_MORIS</name>
<evidence type="ECO:0000256" key="1">
    <source>
        <dbReference type="SAM" id="MobiDB-lite"/>
    </source>
</evidence>
<dbReference type="InterPro" id="IPR036378">
    <property type="entry name" value="FAS1_dom_sf"/>
</dbReference>
<protein>
    <recommendedName>
        <fullName evidence="3">FAS1 domain-containing protein</fullName>
    </recommendedName>
</protein>
<sequence>MKVPSLAIVAAVCLMQLYAATPNPRADIESIEMNGKYNLKKGHPLKDFNHRLSEVNHDGATDAGADQDLRIGLGIASTVKHDVTNTNDQQPEDKQGVGISSTHQLPDSAPAEDLRVGLGIASTLKDPDDVDLSKTHSTEALDMDTAGFHENTAVNSDKDIAGSADVSNELQGMGISGLHERPAVIQDADMESNNAQSQGMGISGLHERPAVIQDAEIESNDAQPQSIGISGLHERPAINVNNADANDQDNQGIGIASLHERPSVSKFNPKIGLGMASMHERPEMEQNPGRGITDLGVGISALHDRPPLQQQDIHMDALNETIKPDVWETICQEEDASVTASKMNGSIYQNLLSMTAPGTQFTVIAPSNTAWDGISEDVQIALYGPLGNVVSNSLLQYHIVPDVTITSNEILGYESKPFTAMSGFSLRIFDANGTLKINGLPMKKADIMASNGVLHIIDKVLVPTHP</sequence>
<dbReference type="AlphaFoldDB" id="A0A8H7PDT5"/>
<evidence type="ECO:0000259" key="3">
    <source>
        <dbReference type="PROSITE" id="PS50213"/>
    </source>
</evidence>
<dbReference type="SMART" id="SM00554">
    <property type="entry name" value="FAS1"/>
    <property type="match status" value="1"/>
</dbReference>
<feature type="chain" id="PRO_5034074931" description="FAS1 domain-containing protein" evidence="2">
    <location>
        <begin position="20"/>
        <end position="466"/>
    </location>
</feature>
<feature type="signal peptide" evidence="2">
    <location>
        <begin position="1"/>
        <end position="19"/>
    </location>
</feature>
<dbReference type="Pfam" id="PF02469">
    <property type="entry name" value="Fasciclin"/>
    <property type="match status" value="1"/>
</dbReference>
<dbReference type="PROSITE" id="PS50213">
    <property type="entry name" value="FAS1"/>
    <property type="match status" value="1"/>
</dbReference>
<feature type="region of interest" description="Disordered" evidence="1">
    <location>
        <begin position="81"/>
        <end position="109"/>
    </location>
</feature>
<dbReference type="Proteomes" id="UP000654370">
    <property type="component" value="Unassembled WGS sequence"/>
</dbReference>
<keyword evidence="5" id="KW-1185">Reference proteome</keyword>
<dbReference type="PANTHER" id="PTHR10900:SF77">
    <property type="entry name" value="FI19380P1"/>
    <property type="match status" value="1"/>
</dbReference>
<dbReference type="InterPro" id="IPR050904">
    <property type="entry name" value="Adhesion/Biosynth-related"/>
</dbReference>
<evidence type="ECO:0000256" key="2">
    <source>
        <dbReference type="SAM" id="SignalP"/>
    </source>
</evidence>
<dbReference type="OrthoDB" id="2412922at2759"/>
<dbReference type="PANTHER" id="PTHR10900">
    <property type="entry name" value="PERIOSTIN-RELATED"/>
    <property type="match status" value="1"/>
</dbReference>
<reference evidence="4" key="1">
    <citation type="submission" date="2020-12" db="EMBL/GenBank/DDBJ databases">
        <title>Metabolic potential, ecology and presence of endohyphal bacteria is reflected in genomic diversity of Mucoromycotina.</title>
        <authorList>
            <person name="Muszewska A."/>
            <person name="Okrasinska A."/>
            <person name="Steczkiewicz K."/>
            <person name="Drgas O."/>
            <person name="Orlowska M."/>
            <person name="Perlinska-Lenart U."/>
            <person name="Aleksandrzak-Piekarczyk T."/>
            <person name="Szatraj K."/>
            <person name="Zielenkiewicz U."/>
            <person name="Pilsyk S."/>
            <person name="Malc E."/>
            <person name="Mieczkowski P."/>
            <person name="Kruszewska J.S."/>
            <person name="Biernat P."/>
            <person name="Pawlowska J."/>
        </authorList>
    </citation>
    <scope>NUCLEOTIDE SEQUENCE</scope>
    <source>
        <strain evidence="4">WA0000067209</strain>
    </source>
</reference>
<feature type="domain" description="FAS1" evidence="3">
    <location>
        <begin position="323"/>
        <end position="461"/>
    </location>
</feature>
<gene>
    <name evidence="4" type="ORF">INT43_001557</name>
</gene>
<dbReference type="GO" id="GO:0005615">
    <property type="term" value="C:extracellular space"/>
    <property type="evidence" value="ECO:0007669"/>
    <property type="project" value="TreeGrafter"/>
</dbReference>
<comment type="caution">
    <text evidence="4">The sequence shown here is derived from an EMBL/GenBank/DDBJ whole genome shotgun (WGS) entry which is preliminary data.</text>
</comment>
<evidence type="ECO:0000313" key="4">
    <source>
        <dbReference type="EMBL" id="KAG2172080.1"/>
    </source>
</evidence>
<dbReference type="Gene3D" id="2.30.180.10">
    <property type="entry name" value="FAS1 domain"/>
    <property type="match status" value="1"/>
</dbReference>
<keyword evidence="2" id="KW-0732">Signal</keyword>
<evidence type="ECO:0000313" key="5">
    <source>
        <dbReference type="Proteomes" id="UP000654370"/>
    </source>
</evidence>
<dbReference type="SUPFAM" id="SSF82153">
    <property type="entry name" value="FAS1 domain"/>
    <property type="match status" value="1"/>
</dbReference>
<organism evidence="4 5">
    <name type="scientific">Mortierella isabellina</name>
    <name type="common">Filamentous fungus</name>
    <name type="synonym">Umbelopsis isabellina</name>
    <dbReference type="NCBI Taxonomy" id="91625"/>
    <lineage>
        <taxon>Eukaryota</taxon>
        <taxon>Fungi</taxon>
        <taxon>Fungi incertae sedis</taxon>
        <taxon>Mucoromycota</taxon>
        <taxon>Mucoromycotina</taxon>
        <taxon>Umbelopsidomycetes</taxon>
        <taxon>Umbelopsidales</taxon>
        <taxon>Umbelopsidaceae</taxon>
        <taxon>Umbelopsis</taxon>
    </lineage>
</organism>
<dbReference type="InterPro" id="IPR000782">
    <property type="entry name" value="FAS1_domain"/>
</dbReference>
<dbReference type="EMBL" id="JAEPQZ010000018">
    <property type="protein sequence ID" value="KAG2172080.1"/>
    <property type="molecule type" value="Genomic_DNA"/>
</dbReference>
<accession>A0A8H7PDT5</accession>